<evidence type="ECO:0000313" key="1">
    <source>
        <dbReference type="EMBL" id="KAH7922916.1"/>
    </source>
</evidence>
<keyword evidence="2" id="KW-1185">Reference proteome</keyword>
<evidence type="ECO:0000313" key="2">
    <source>
        <dbReference type="Proteomes" id="UP000790709"/>
    </source>
</evidence>
<dbReference type="EMBL" id="MU266468">
    <property type="protein sequence ID" value="KAH7922916.1"/>
    <property type="molecule type" value="Genomic_DNA"/>
</dbReference>
<accession>A0ACB8BB44</accession>
<protein>
    <submittedName>
        <fullName evidence="1">Uncharacterized protein</fullName>
    </submittedName>
</protein>
<dbReference type="Proteomes" id="UP000790709">
    <property type="component" value="Unassembled WGS sequence"/>
</dbReference>
<proteinExistence type="predicted"/>
<comment type="caution">
    <text evidence="1">The sequence shown here is derived from an EMBL/GenBank/DDBJ whole genome shotgun (WGS) entry which is preliminary data.</text>
</comment>
<gene>
    <name evidence="1" type="ORF">BV22DRAFT_1036976</name>
</gene>
<organism evidence="1 2">
    <name type="scientific">Leucogyrophana mollusca</name>
    <dbReference type="NCBI Taxonomy" id="85980"/>
    <lineage>
        <taxon>Eukaryota</taxon>
        <taxon>Fungi</taxon>
        <taxon>Dikarya</taxon>
        <taxon>Basidiomycota</taxon>
        <taxon>Agaricomycotina</taxon>
        <taxon>Agaricomycetes</taxon>
        <taxon>Agaricomycetidae</taxon>
        <taxon>Boletales</taxon>
        <taxon>Boletales incertae sedis</taxon>
        <taxon>Leucogyrophana</taxon>
    </lineage>
</organism>
<reference evidence="1" key="1">
    <citation type="journal article" date="2021" name="New Phytol.">
        <title>Evolutionary innovations through gain and loss of genes in the ectomycorrhizal Boletales.</title>
        <authorList>
            <person name="Wu G."/>
            <person name="Miyauchi S."/>
            <person name="Morin E."/>
            <person name="Kuo A."/>
            <person name="Drula E."/>
            <person name="Varga T."/>
            <person name="Kohler A."/>
            <person name="Feng B."/>
            <person name="Cao Y."/>
            <person name="Lipzen A."/>
            <person name="Daum C."/>
            <person name="Hundley H."/>
            <person name="Pangilinan J."/>
            <person name="Johnson J."/>
            <person name="Barry K."/>
            <person name="LaButti K."/>
            <person name="Ng V."/>
            <person name="Ahrendt S."/>
            <person name="Min B."/>
            <person name="Choi I.G."/>
            <person name="Park H."/>
            <person name="Plett J.M."/>
            <person name="Magnuson J."/>
            <person name="Spatafora J.W."/>
            <person name="Nagy L.G."/>
            <person name="Henrissat B."/>
            <person name="Grigoriev I.V."/>
            <person name="Yang Z.L."/>
            <person name="Xu J."/>
            <person name="Martin F.M."/>
        </authorList>
    </citation>
    <scope>NUCLEOTIDE SEQUENCE</scope>
    <source>
        <strain evidence="1">KUC20120723A-06</strain>
    </source>
</reference>
<sequence length="247" mass="26702">MSRSSTEPTETVRDVRKNIFGSAEPVPRWVPVTLLAVSSIALVVPVILLKRYRNGAGHIVQQANAPPRRGGSSTPFIQASPRQAPVTPPLPPPSPPKLRVSKEGSGEDFFNAPLYTLKAFGIATALVTAGATISIWGVKTFVGANDTKEFADRMRHAMLTKMPILSSRIHRPPDLEENGNEQVPPQSSIGNAEWNWSDAENRLKEAFDKGGFYGWATAAAGEVEAEAQVERAKRQLVDRVAGNGDSP</sequence>
<name>A0ACB8BB44_9AGAM</name>